<evidence type="ECO:0000313" key="3">
    <source>
        <dbReference type="Proteomes" id="UP000078397"/>
    </source>
</evidence>
<dbReference type="RefSeq" id="XP_018138141.1">
    <property type="nucleotide sequence ID" value="XM_018294535.1"/>
</dbReference>
<reference evidence="2 3" key="1">
    <citation type="journal article" date="2016" name="PLoS Pathog.">
        <title>Biosynthesis of antibiotic leucinostatins in bio-control fungus Purpureocillium lilacinum and their inhibition on phytophthora revealed by genome mining.</title>
        <authorList>
            <person name="Wang G."/>
            <person name="Liu Z."/>
            <person name="Lin R."/>
            <person name="Li E."/>
            <person name="Mao Z."/>
            <person name="Ling J."/>
            <person name="Yang Y."/>
            <person name="Yin W.B."/>
            <person name="Xie B."/>
        </authorList>
    </citation>
    <scope>NUCLEOTIDE SEQUENCE [LARGE SCALE GENOMIC DNA]</scope>
    <source>
        <strain evidence="2">170</strain>
    </source>
</reference>
<keyword evidence="1" id="KW-0732">Signal</keyword>
<proteinExistence type="predicted"/>
<organism evidence="2 3">
    <name type="scientific">Pochonia chlamydosporia 170</name>
    <dbReference type="NCBI Taxonomy" id="1380566"/>
    <lineage>
        <taxon>Eukaryota</taxon>
        <taxon>Fungi</taxon>
        <taxon>Dikarya</taxon>
        <taxon>Ascomycota</taxon>
        <taxon>Pezizomycotina</taxon>
        <taxon>Sordariomycetes</taxon>
        <taxon>Hypocreomycetidae</taxon>
        <taxon>Hypocreales</taxon>
        <taxon>Clavicipitaceae</taxon>
        <taxon>Pochonia</taxon>
    </lineage>
</organism>
<gene>
    <name evidence="2" type="ORF">VFPPC_16782</name>
</gene>
<evidence type="ECO:0008006" key="4">
    <source>
        <dbReference type="Google" id="ProtNLM"/>
    </source>
</evidence>
<dbReference type="GeneID" id="28858529"/>
<feature type="chain" id="PRO_5008101295" description="CVNH domain-containing protein" evidence="1">
    <location>
        <begin position="18"/>
        <end position="120"/>
    </location>
</feature>
<evidence type="ECO:0000256" key="1">
    <source>
        <dbReference type="SAM" id="SignalP"/>
    </source>
</evidence>
<evidence type="ECO:0000313" key="2">
    <source>
        <dbReference type="EMBL" id="OAQ60231.1"/>
    </source>
</evidence>
<dbReference type="AlphaFoldDB" id="A0A179F4D7"/>
<sequence>MKFSVATILALAAAAVASPTPGGGWNNWDDGRFGNVYCTDRSDTIIDIDINIDIRNRIEECDRGSIYGDGWWGEGYGRGLRYDCDQFRRGHSNVYGIWGCTRPCDGYIDYDYCTRFDGGW</sequence>
<dbReference type="Proteomes" id="UP000078397">
    <property type="component" value="Unassembled WGS sequence"/>
</dbReference>
<dbReference type="EMBL" id="LSBJ02000009">
    <property type="protein sequence ID" value="OAQ60231.1"/>
    <property type="molecule type" value="Genomic_DNA"/>
</dbReference>
<protein>
    <recommendedName>
        <fullName evidence="4">CVNH domain-containing protein</fullName>
    </recommendedName>
</protein>
<accession>A0A179F4D7</accession>
<comment type="caution">
    <text evidence="2">The sequence shown here is derived from an EMBL/GenBank/DDBJ whole genome shotgun (WGS) entry which is preliminary data.</text>
</comment>
<dbReference type="KEGG" id="pchm:VFPPC_16782"/>
<keyword evidence="3" id="KW-1185">Reference proteome</keyword>
<feature type="signal peptide" evidence="1">
    <location>
        <begin position="1"/>
        <end position="17"/>
    </location>
</feature>
<name>A0A179F4D7_METCM</name>